<evidence type="ECO:0000256" key="2">
    <source>
        <dbReference type="SAM" id="SignalP"/>
    </source>
</evidence>
<dbReference type="SUPFAM" id="SSF51261">
    <property type="entry name" value="Duplicated hybrid motif"/>
    <property type="match status" value="1"/>
</dbReference>
<sequence>MRKQLWIALSSASVLIASILCSVQVSAENASKIQEKFKDAQDEKNKLQSQIDVKDTELKEFEQKMKQIEGKIGEIQKDITPIEDKFNQETTVLNKMESQYADLVSNMYEEGFFSPLAMLLQSKGFDEFIANLDTVKLIADRKYDLVNKIKEGRNQVKKQRDELVARQNLQQQEVDKAKKLYLELVEAKKKDDSALAEANKIIEQYSEEMIDVNKALIASGKLNFSYTGPMKSPINASMTSPFGLRKHPIYGRYIMHQGVDYPSPTGTPIYAAADGVVVSSRASGGYGWLLTIYHGHKSGVPIYSRYAHSYPNQIKVRVGEHVMKGQQVTSVGANGQVTGAHLHFEVYAGENNAVNPTSYLQ</sequence>
<feature type="chain" id="PRO_5038699205" evidence="2">
    <location>
        <begin position="28"/>
        <end position="361"/>
    </location>
</feature>
<dbReference type="GO" id="GO:0004222">
    <property type="term" value="F:metalloendopeptidase activity"/>
    <property type="evidence" value="ECO:0007669"/>
    <property type="project" value="TreeGrafter"/>
</dbReference>
<feature type="coiled-coil region" evidence="1">
    <location>
        <begin position="30"/>
        <end position="78"/>
    </location>
</feature>
<dbReference type="CDD" id="cd12797">
    <property type="entry name" value="M23_peptidase"/>
    <property type="match status" value="1"/>
</dbReference>
<proteinExistence type="predicted"/>
<dbReference type="Gene3D" id="2.70.70.10">
    <property type="entry name" value="Glucose Permease (Domain IIA)"/>
    <property type="match status" value="1"/>
</dbReference>
<keyword evidence="2" id="KW-0732">Signal</keyword>
<dbReference type="RefSeq" id="WP_165873659.1">
    <property type="nucleotide sequence ID" value="NZ_SLXV01000007.1"/>
</dbReference>
<dbReference type="AlphaFoldDB" id="A0A4R2S1Z3"/>
<dbReference type="SUPFAM" id="SSF90257">
    <property type="entry name" value="Myosin rod fragments"/>
    <property type="match status" value="1"/>
</dbReference>
<evidence type="ECO:0000313" key="5">
    <source>
        <dbReference type="Proteomes" id="UP000294746"/>
    </source>
</evidence>
<evidence type="ECO:0000313" key="4">
    <source>
        <dbReference type="EMBL" id="TCP69625.1"/>
    </source>
</evidence>
<dbReference type="PANTHER" id="PTHR21666">
    <property type="entry name" value="PEPTIDASE-RELATED"/>
    <property type="match status" value="1"/>
</dbReference>
<reference evidence="4 5" key="1">
    <citation type="submission" date="2019-03" db="EMBL/GenBank/DDBJ databases">
        <title>Genomic Encyclopedia of Type Strains, Phase IV (KMG-IV): sequencing the most valuable type-strain genomes for metagenomic binning, comparative biology and taxonomic classification.</title>
        <authorList>
            <person name="Goeker M."/>
        </authorList>
    </citation>
    <scope>NUCLEOTIDE SEQUENCE [LARGE SCALE GENOMIC DNA]</scope>
    <source>
        <strain evidence="4 5">DSM 46831</strain>
    </source>
</reference>
<dbReference type="InterPro" id="IPR050570">
    <property type="entry name" value="Cell_wall_metabolism_enzyme"/>
</dbReference>
<feature type="domain" description="M23ase beta-sheet core" evidence="3">
    <location>
        <begin position="255"/>
        <end position="356"/>
    </location>
</feature>
<dbReference type="Proteomes" id="UP000294746">
    <property type="component" value="Unassembled WGS sequence"/>
</dbReference>
<comment type="caution">
    <text evidence="4">The sequence shown here is derived from an EMBL/GenBank/DDBJ whole genome shotgun (WGS) entry which is preliminary data.</text>
</comment>
<dbReference type="PANTHER" id="PTHR21666:SF286">
    <property type="entry name" value="LIPOPROTEIN NLPD"/>
    <property type="match status" value="1"/>
</dbReference>
<keyword evidence="1" id="KW-0175">Coiled coil</keyword>
<feature type="signal peptide" evidence="2">
    <location>
        <begin position="1"/>
        <end position="27"/>
    </location>
</feature>
<gene>
    <name evidence="4" type="ORF">EDD57_10762</name>
</gene>
<evidence type="ECO:0000259" key="3">
    <source>
        <dbReference type="Pfam" id="PF01551"/>
    </source>
</evidence>
<protein>
    <submittedName>
        <fullName evidence="4">Peptidase M23-like protein</fullName>
    </submittedName>
</protein>
<organism evidence="4 5">
    <name type="scientific">Baia soyae</name>
    <dbReference type="NCBI Taxonomy" id="1544746"/>
    <lineage>
        <taxon>Bacteria</taxon>
        <taxon>Bacillati</taxon>
        <taxon>Bacillota</taxon>
        <taxon>Bacilli</taxon>
        <taxon>Bacillales</taxon>
        <taxon>Thermoactinomycetaceae</taxon>
        <taxon>Baia</taxon>
    </lineage>
</organism>
<accession>A0A4R2S1Z3</accession>
<dbReference type="Pfam" id="PF01551">
    <property type="entry name" value="Peptidase_M23"/>
    <property type="match status" value="1"/>
</dbReference>
<dbReference type="InterPro" id="IPR011055">
    <property type="entry name" value="Dup_hybrid_motif"/>
</dbReference>
<dbReference type="InterPro" id="IPR016047">
    <property type="entry name" value="M23ase_b-sheet_dom"/>
</dbReference>
<keyword evidence="5" id="KW-1185">Reference proteome</keyword>
<name>A0A4R2S1Z3_9BACL</name>
<dbReference type="EMBL" id="SLXV01000007">
    <property type="protein sequence ID" value="TCP69625.1"/>
    <property type="molecule type" value="Genomic_DNA"/>
</dbReference>
<evidence type="ECO:0000256" key="1">
    <source>
        <dbReference type="SAM" id="Coils"/>
    </source>
</evidence>
<dbReference type="Gene3D" id="6.10.250.3150">
    <property type="match status" value="1"/>
</dbReference>